<sequence>MMAVADSADGGRRMCSGCAGVVANVCGWMKKMTADSRGAWPKSPWSSPGSTGQHDQLTTLNGEGEARAPPLFSRGGEDSPPRRRPPPPTSCADRTRGILAAGRRVVALRPAVEEAAVGGRGGENHPSFPLLLMASSGGAPQWGPTCRLQRRRLERRPTTYGVCRGSTTFLGGGERKREALGVSKTSLDGRVRGLGFEVTPTIVRATTQSSILVRKLQGDFQRLEEKHEQLAELVGSYQMPPSSWQQQNNPSNLRGKKCKIFDWLCTNKLVGEGEIETDDLMYLVDDIPIEGGFIPEHVYFSDRSVVVVMHIVDVKNRLKPLDLLQVSVPGGSRPMKPVVFMKSIKFEQFVIQAGSNSIGVATDMVSMNSTVKLTFRNTVTFFGVHVTTPVELSYSQLKIASGTNSFLILLRVCSPKVDMH</sequence>
<gene>
    <name evidence="2" type="ORF">Sjap_021821</name>
</gene>
<protein>
    <submittedName>
        <fullName evidence="2">Uncharacterized protein</fullName>
    </submittedName>
</protein>
<evidence type="ECO:0000313" key="2">
    <source>
        <dbReference type="EMBL" id="KAK9096324.1"/>
    </source>
</evidence>
<keyword evidence="3" id="KW-1185">Reference proteome</keyword>
<name>A0AAP0EWH7_9MAGN</name>
<feature type="compositionally biased region" description="Polar residues" evidence="1">
    <location>
        <begin position="44"/>
        <end position="61"/>
    </location>
</feature>
<proteinExistence type="predicted"/>
<dbReference type="AlphaFoldDB" id="A0AAP0EWH7"/>
<dbReference type="EMBL" id="JBBNAE010000009">
    <property type="protein sequence ID" value="KAK9096324.1"/>
    <property type="molecule type" value="Genomic_DNA"/>
</dbReference>
<evidence type="ECO:0000256" key="1">
    <source>
        <dbReference type="SAM" id="MobiDB-lite"/>
    </source>
</evidence>
<dbReference type="Proteomes" id="UP001417504">
    <property type="component" value="Unassembled WGS sequence"/>
</dbReference>
<reference evidence="2 3" key="1">
    <citation type="submission" date="2024-01" db="EMBL/GenBank/DDBJ databases">
        <title>Genome assemblies of Stephania.</title>
        <authorList>
            <person name="Yang L."/>
        </authorList>
    </citation>
    <scope>NUCLEOTIDE SEQUENCE [LARGE SCALE GENOMIC DNA]</scope>
    <source>
        <strain evidence="2">QJT</strain>
        <tissue evidence="2">Leaf</tissue>
    </source>
</reference>
<comment type="caution">
    <text evidence="2">The sequence shown here is derived from an EMBL/GenBank/DDBJ whole genome shotgun (WGS) entry which is preliminary data.</text>
</comment>
<feature type="region of interest" description="Disordered" evidence="1">
    <location>
        <begin position="36"/>
        <end position="96"/>
    </location>
</feature>
<organism evidence="2 3">
    <name type="scientific">Stephania japonica</name>
    <dbReference type="NCBI Taxonomy" id="461633"/>
    <lineage>
        <taxon>Eukaryota</taxon>
        <taxon>Viridiplantae</taxon>
        <taxon>Streptophyta</taxon>
        <taxon>Embryophyta</taxon>
        <taxon>Tracheophyta</taxon>
        <taxon>Spermatophyta</taxon>
        <taxon>Magnoliopsida</taxon>
        <taxon>Ranunculales</taxon>
        <taxon>Menispermaceae</taxon>
        <taxon>Menispermoideae</taxon>
        <taxon>Cissampelideae</taxon>
        <taxon>Stephania</taxon>
    </lineage>
</organism>
<accession>A0AAP0EWH7</accession>
<evidence type="ECO:0000313" key="3">
    <source>
        <dbReference type="Proteomes" id="UP001417504"/>
    </source>
</evidence>